<proteinExistence type="predicted"/>
<name>A0A0F9S176_9ZZZZ</name>
<organism evidence="1">
    <name type="scientific">marine sediment metagenome</name>
    <dbReference type="NCBI Taxonomy" id="412755"/>
    <lineage>
        <taxon>unclassified sequences</taxon>
        <taxon>metagenomes</taxon>
        <taxon>ecological metagenomes</taxon>
    </lineage>
</organism>
<dbReference type="EMBL" id="LAZR01002373">
    <property type="protein sequence ID" value="KKN30886.1"/>
    <property type="molecule type" value="Genomic_DNA"/>
</dbReference>
<protein>
    <submittedName>
        <fullName evidence="1">Uncharacterized protein</fullName>
    </submittedName>
</protein>
<accession>A0A0F9S176</accession>
<sequence>MSNIGQKMASMLRAKIADHERDTRCGRIDLELADYRRVGNHDYEIMVEYARESGTPASTQLNEWVTASFNGGFRLNLATIRDYPELSVVRAHMRENQIPMPMSRSASMLRLGGGRFLDSHENQWEVRQAPNGEDILVRASDVRVEDILEERISRQRNGRYARVTLDMIRTAGVADLEVGDTVLYGEPAGGQLQKTGVLAKVGAKDVSIKGRQGKLPRSYVIDVVDKNSGSKKAQDKFLIDFMAEYLFAGDKAMARKSVK</sequence>
<comment type="caution">
    <text evidence="1">The sequence shown here is derived from an EMBL/GenBank/DDBJ whole genome shotgun (WGS) entry which is preliminary data.</text>
</comment>
<evidence type="ECO:0000313" key="1">
    <source>
        <dbReference type="EMBL" id="KKN30886.1"/>
    </source>
</evidence>
<dbReference type="AlphaFoldDB" id="A0A0F9S176"/>
<gene>
    <name evidence="1" type="ORF">LCGC14_0829610</name>
</gene>
<reference evidence="1" key="1">
    <citation type="journal article" date="2015" name="Nature">
        <title>Complex archaea that bridge the gap between prokaryotes and eukaryotes.</title>
        <authorList>
            <person name="Spang A."/>
            <person name="Saw J.H."/>
            <person name="Jorgensen S.L."/>
            <person name="Zaremba-Niedzwiedzka K."/>
            <person name="Martijn J."/>
            <person name="Lind A.E."/>
            <person name="van Eijk R."/>
            <person name="Schleper C."/>
            <person name="Guy L."/>
            <person name="Ettema T.J."/>
        </authorList>
    </citation>
    <scope>NUCLEOTIDE SEQUENCE</scope>
</reference>